<evidence type="ECO:0000313" key="3">
    <source>
        <dbReference type="Proteomes" id="UP000815677"/>
    </source>
</evidence>
<dbReference type="Proteomes" id="UP000815677">
    <property type="component" value="Unassembled WGS sequence"/>
</dbReference>
<evidence type="ECO:0000313" key="2">
    <source>
        <dbReference type="EMBL" id="GAT58541.1"/>
    </source>
</evidence>
<feature type="compositionally biased region" description="Low complexity" evidence="1">
    <location>
        <begin position="127"/>
        <end position="137"/>
    </location>
</feature>
<proteinExistence type="predicted"/>
<keyword evidence="3" id="KW-1185">Reference proteome</keyword>
<protein>
    <submittedName>
        <fullName evidence="2">Uncharacterized protein</fullName>
    </submittedName>
</protein>
<gene>
    <name evidence="2" type="ORF">MCHLO_14965</name>
</gene>
<feature type="region of interest" description="Disordered" evidence="1">
    <location>
        <begin position="299"/>
        <end position="346"/>
    </location>
</feature>
<feature type="region of interest" description="Disordered" evidence="1">
    <location>
        <begin position="431"/>
        <end position="462"/>
    </location>
</feature>
<feature type="region of interest" description="Disordered" evidence="1">
    <location>
        <begin position="107"/>
        <end position="163"/>
    </location>
</feature>
<dbReference type="EMBL" id="DF849740">
    <property type="protein sequence ID" value="GAT58541.1"/>
    <property type="molecule type" value="Genomic_DNA"/>
</dbReference>
<reference evidence="2" key="1">
    <citation type="submission" date="2014-09" db="EMBL/GenBank/DDBJ databases">
        <title>Genome sequence of the luminous mushroom Mycena chlorophos for searching fungal bioluminescence genes.</title>
        <authorList>
            <person name="Tanaka Y."/>
            <person name="Kasuga D."/>
            <person name="Oba Y."/>
            <person name="Hase S."/>
            <person name="Sato K."/>
            <person name="Oba Y."/>
            <person name="Sakakibara Y."/>
        </authorList>
    </citation>
    <scope>NUCLEOTIDE SEQUENCE</scope>
</reference>
<name>A0ABQ0M8S5_MYCCL</name>
<sequence>MFPSDQLVPGTPSFFSALLAHVRATPSVPVDPVVLQSLLLCLIAGEKHLVLRTPDRDLRLVAKLAFLTLSSIFGLPTHKLKVRPAAPANTSSAPFLRSLFLPWSSPIDPQDEPSAHKSTHKRARTNSSWTRSTGTTPRPRRRSASSSNEPVATSTTSNPFDSTSHEALLSTMATTVPHSPKNRNPLPHAVSDPTPIRPKPDRSTALQPKAVVVSGLENATLSSQRALARALAEHCVILEDEDGDETYDEVWNLPDGFIIVYVCAFDPWEQPNIDKTLLDKFAMSATVSPHHSIRALLSGSSRNSASYRNSPALHSTPLPQSPPQPPHHSHTISFPVGHHHHHHHPLLQQHTIVPPGLLQDLRATYQRTHLSSMLDIYTLDLFSAARHHPQLDGMLLSSRAVKDAIDLARAGRVIGGDLTGMELVREDASADYASTSQDPPKTASTGHMNGNGEPELTSSNGHAHRYQSIEVVVEEVDGETTPPGSVRHEPEEEPPILELSEADIARIAPRVMTHRVRVRDGPHDEMLGSLGYPAVEDREELESRITIKEILVRILSEV</sequence>
<organism evidence="2 3">
    <name type="scientific">Mycena chlorophos</name>
    <name type="common">Agaric fungus</name>
    <name type="synonym">Agaricus chlorophos</name>
    <dbReference type="NCBI Taxonomy" id="658473"/>
    <lineage>
        <taxon>Eukaryota</taxon>
        <taxon>Fungi</taxon>
        <taxon>Dikarya</taxon>
        <taxon>Basidiomycota</taxon>
        <taxon>Agaricomycotina</taxon>
        <taxon>Agaricomycetes</taxon>
        <taxon>Agaricomycetidae</taxon>
        <taxon>Agaricales</taxon>
        <taxon>Marasmiineae</taxon>
        <taxon>Mycenaceae</taxon>
        <taxon>Mycena</taxon>
    </lineage>
</organism>
<feature type="compositionally biased region" description="Polar residues" evidence="1">
    <location>
        <begin position="148"/>
        <end position="162"/>
    </location>
</feature>
<accession>A0ABQ0M8S5</accession>
<evidence type="ECO:0000256" key="1">
    <source>
        <dbReference type="SAM" id="MobiDB-lite"/>
    </source>
</evidence>
<feature type="compositionally biased region" description="Polar residues" evidence="1">
    <location>
        <begin position="299"/>
        <end position="309"/>
    </location>
</feature>
<feature type="compositionally biased region" description="Polar residues" evidence="1">
    <location>
        <begin position="432"/>
        <end position="448"/>
    </location>
</feature>
<feature type="region of interest" description="Disordered" evidence="1">
    <location>
        <begin position="175"/>
        <end position="205"/>
    </location>
</feature>